<dbReference type="Pfam" id="PF09356">
    <property type="entry name" value="Phage_BR0599"/>
    <property type="match status" value="1"/>
</dbReference>
<evidence type="ECO:0000313" key="3">
    <source>
        <dbReference type="Proteomes" id="UP001440612"/>
    </source>
</evidence>
<evidence type="ECO:0000259" key="1">
    <source>
        <dbReference type="Pfam" id="PF09356"/>
    </source>
</evidence>
<reference evidence="3" key="1">
    <citation type="submission" date="2024-04" db="EMBL/GenBank/DDBJ databases">
        <title>Phylogenomic analyses of a clade within the roseobacter group suggest taxonomic reassignments of species of the genera Aestuariivita, Citreicella, Loktanella, Nautella, Pelagibaca, Ruegeria, Thalassobius, Thiobacimonas and Tropicibacter, and the proposal o.</title>
        <authorList>
            <person name="Jeon C.O."/>
        </authorList>
    </citation>
    <scope>NUCLEOTIDE SEQUENCE [LARGE SCALE GENOMIC DNA]</scope>
    <source>
        <strain evidence="3">BS5-3</strain>
    </source>
</reference>
<organism evidence="2 3">
    <name type="scientific">Yoonia phaeophyticola</name>
    <dbReference type="NCBI Taxonomy" id="3137369"/>
    <lineage>
        <taxon>Bacteria</taxon>
        <taxon>Pseudomonadati</taxon>
        <taxon>Pseudomonadota</taxon>
        <taxon>Alphaproteobacteria</taxon>
        <taxon>Rhodobacterales</taxon>
        <taxon>Paracoccaceae</taxon>
        <taxon>Yoonia</taxon>
    </lineage>
</organism>
<evidence type="ECO:0000313" key="2">
    <source>
        <dbReference type="EMBL" id="WZC48223.1"/>
    </source>
</evidence>
<keyword evidence="3" id="KW-1185">Reference proteome</keyword>
<gene>
    <name evidence="2" type="ORF">AABB29_15310</name>
</gene>
<accession>A0ABZ2V2Q9</accession>
<feature type="domain" description="Bacteriophage phiJL001 Gp84 C-terminal" evidence="1">
    <location>
        <begin position="193"/>
        <end position="275"/>
    </location>
</feature>
<proteinExistence type="predicted"/>
<dbReference type="InterPro" id="IPR018964">
    <property type="entry name" value="Phage_phiJL001_Gp84_C"/>
</dbReference>
<dbReference type="EMBL" id="CP150951">
    <property type="protein sequence ID" value="WZC48223.1"/>
    <property type="molecule type" value="Genomic_DNA"/>
</dbReference>
<dbReference type="Proteomes" id="UP001440612">
    <property type="component" value="Chromosome"/>
</dbReference>
<dbReference type="InterPro" id="IPR011928">
    <property type="entry name" value="Phage_phiJL001_Gp84"/>
</dbReference>
<dbReference type="NCBIfam" id="TIGR02218">
    <property type="entry name" value="phg_TIGR02218"/>
    <property type="match status" value="1"/>
</dbReference>
<protein>
    <submittedName>
        <fullName evidence="2">DUF2163 domain-containing protein</fullName>
    </submittedName>
</protein>
<sequence>MSALDLHEHLATGATHMCHCWRLQRQDGVTLGFTDHDQPIGFDGVIFQPDTGMTARALSSTTGLSVDNSEAAGVLSAAAITEADIEAGRYDEAAVSTWLVQWDQPENRQLLFSGTIGEITRVAGAFQAELRGLADPMNQATGRTYLTTCGATLGDGSCTANLLDPRYSTIIAVQSVEANQFFSFDDLSDFAVQWFDGGSLEVISGAATGLSGLIRQDTEHGSSRHIRLWEPIRAAIVPGDEVRLVTGCDKRAETCKEKFANLINFQGFPHIPGDDWLVSVPRSDQSNTGGSRNG</sequence>
<dbReference type="Pfam" id="PF09931">
    <property type="entry name" value="Phage_phiJL001_Gp84_N"/>
    <property type="match status" value="1"/>
</dbReference>
<dbReference type="RefSeq" id="WP_341366342.1">
    <property type="nucleotide sequence ID" value="NZ_CP150951.2"/>
</dbReference>
<name>A0ABZ2V2Q9_9RHOB</name>